<name>L1KTL3_9ACTN</name>
<accession>L1KTL3</accession>
<dbReference type="AlphaFoldDB" id="L1KTL3"/>
<dbReference type="Proteomes" id="UP000010411">
    <property type="component" value="Unassembled WGS sequence"/>
</dbReference>
<organism evidence="2 3">
    <name type="scientific">Streptomyces ipomoeae 91-03</name>
    <dbReference type="NCBI Taxonomy" id="698759"/>
    <lineage>
        <taxon>Bacteria</taxon>
        <taxon>Bacillati</taxon>
        <taxon>Actinomycetota</taxon>
        <taxon>Actinomycetes</taxon>
        <taxon>Kitasatosporales</taxon>
        <taxon>Streptomycetaceae</taxon>
        <taxon>Streptomyces</taxon>
    </lineage>
</organism>
<dbReference type="PATRIC" id="fig|698759.3.peg.5162"/>
<evidence type="ECO:0000313" key="2">
    <source>
        <dbReference type="EMBL" id="EKX64161.1"/>
    </source>
</evidence>
<dbReference type="EMBL" id="AEJC01000393">
    <property type="protein sequence ID" value="EKX64161.1"/>
    <property type="molecule type" value="Genomic_DNA"/>
</dbReference>
<reference evidence="2 3" key="1">
    <citation type="submission" date="2012-11" db="EMBL/GenBank/DDBJ databases">
        <authorList>
            <person name="Huguet-Tapia J.C."/>
            <person name="Durkin A.S."/>
            <person name="Pettis G.S."/>
            <person name="Badger J.H."/>
        </authorList>
    </citation>
    <scope>NUCLEOTIDE SEQUENCE [LARGE SCALE GENOMIC DNA]</scope>
    <source>
        <strain evidence="2 3">91-03</strain>
    </source>
</reference>
<feature type="region of interest" description="Disordered" evidence="1">
    <location>
        <begin position="18"/>
        <end position="38"/>
    </location>
</feature>
<comment type="caution">
    <text evidence="2">The sequence shown here is derived from an EMBL/GenBank/DDBJ whole genome shotgun (WGS) entry which is preliminary data.</text>
</comment>
<evidence type="ECO:0000313" key="3">
    <source>
        <dbReference type="Proteomes" id="UP000010411"/>
    </source>
</evidence>
<gene>
    <name evidence="2" type="ORF">STRIP9103_06411</name>
</gene>
<proteinExistence type="predicted"/>
<keyword evidence="3" id="KW-1185">Reference proteome</keyword>
<evidence type="ECO:0000256" key="1">
    <source>
        <dbReference type="SAM" id="MobiDB-lite"/>
    </source>
</evidence>
<protein>
    <submittedName>
        <fullName evidence="2">Uncharacterized protein</fullName>
    </submittedName>
</protein>
<sequence>MFEYVKVRRPYAFEGVRIPRPDGGRTTPGRDCQSYDVT</sequence>